<evidence type="ECO:0000256" key="10">
    <source>
        <dbReference type="SAM" id="Phobius"/>
    </source>
</evidence>
<dbReference type="NCBIfam" id="TIGR00879">
    <property type="entry name" value="SP"/>
    <property type="match status" value="1"/>
</dbReference>
<dbReference type="InterPro" id="IPR005828">
    <property type="entry name" value="MFS_sugar_transport-like"/>
</dbReference>
<keyword evidence="3 9" id="KW-0813">Transport</keyword>
<protein>
    <recommendedName>
        <fullName evidence="11">Major facilitator superfamily (MFS) profile domain-containing protein</fullName>
    </recommendedName>
</protein>
<feature type="transmembrane region" description="Helical" evidence="10">
    <location>
        <begin position="243"/>
        <end position="264"/>
    </location>
</feature>
<dbReference type="InterPro" id="IPR036259">
    <property type="entry name" value="MFS_trans_sf"/>
</dbReference>
<dbReference type="OrthoDB" id="6612291at2759"/>
<keyword evidence="5 10" id="KW-0812">Transmembrane</keyword>
<dbReference type="InterPro" id="IPR003663">
    <property type="entry name" value="Sugar/inositol_transpt"/>
</dbReference>
<evidence type="ECO:0000256" key="6">
    <source>
        <dbReference type="ARBA" id="ARBA00022989"/>
    </source>
</evidence>
<comment type="caution">
    <text evidence="12">The sequence shown here is derived from an EMBL/GenBank/DDBJ whole genome shotgun (WGS) entry which is preliminary data.</text>
</comment>
<evidence type="ECO:0000256" key="1">
    <source>
        <dbReference type="ARBA" id="ARBA00004141"/>
    </source>
</evidence>
<dbReference type="AlphaFoldDB" id="A0A8H3TXU5"/>
<keyword evidence="4" id="KW-0762">Sugar transport</keyword>
<dbReference type="PROSITE" id="PS50850">
    <property type="entry name" value="MFS"/>
    <property type="match status" value="1"/>
</dbReference>
<dbReference type="PANTHER" id="PTHR48022">
    <property type="entry name" value="PLASTIDIC GLUCOSE TRANSPORTER 4"/>
    <property type="match status" value="1"/>
</dbReference>
<dbReference type="Gene3D" id="1.20.1250.20">
    <property type="entry name" value="MFS general substrate transporter like domains"/>
    <property type="match status" value="1"/>
</dbReference>
<comment type="catalytic activity">
    <reaction evidence="8">
        <text>myo-inositol(out) + H(+)(out) = myo-inositol(in) + H(+)(in)</text>
        <dbReference type="Rhea" id="RHEA:60364"/>
        <dbReference type="ChEBI" id="CHEBI:15378"/>
        <dbReference type="ChEBI" id="CHEBI:17268"/>
    </reaction>
</comment>
<feature type="transmembrane region" description="Helical" evidence="10">
    <location>
        <begin position="145"/>
        <end position="165"/>
    </location>
</feature>
<evidence type="ECO:0000313" key="12">
    <source>
        <dbReference type="EMBL" id="GHJ88830.1"/>
    </source>
</evidence>
<evidence type="ECO:0000256" key="5">
    <source>
        <dbReference type="ARBA" id="ARBA00022692"/>
    </source>
</evidence>
<feature type="transmembrane region" description="Helical" evidence="10">
    <location>
        <begin position="171"/>
        <end position="192"/>
    </location>
</feature>
<dbReference type="InterPro" id="IPR050360">
    <property type="entry name" value="MFS_Sugar_Transporters"/>
</dbReference>
<sequence>MSEKASTQHDEKAETTHIDYSADEKNIALSSSEEDLGHFIADAAAAADQQKSQTTRGALAMWKPAVLWSIVFSTAIVMEGYDTCLLGQFWAQPAFAQKYGHWDPKSQSWNVATPWQTGLSCAVQVGNILGLQITGPLAERFGYRLTMLIALVCMTGFLFIQFFAVDVKMLLAGYLLLGFPWGTFQTMSVTYAADVMPVHLRQYLTTYVNLCWVLGQIVASGVLRGMVGNTTQWAYRIPFALQWLWPVPIFIGIVFAPESPYWLVKKGRNEDAEKALMRLSTRSSGFTEEDARKQVAMMSHTNEVEKAATSGVSFMDCLRGVNLRRTEIACLVWLNQQTSGSALMGQATYFFQQAGLDNSSATTMNLCLFAVGAIGTFGSWFMMKPFGRRPLFLYGQMSCTFIMLITGIVGTTTEKGGAGGWAIGGLLILFTFVYDLTIGPIAYSLVGEMPSTRLRAKTIILARNLYNLGGLIIGILNPYMLNPTAWNLGPKSAYVWFVGGFFSVIWIYFRLPEPKGRTYGELDVLFQQRVTARKFASTKVNEFDSHEQDAAAAAVGGAMVH</sequence>
<dbReference type="EMBL" id="BLZA01000032">
    <property type="protein sequence ID" value="GHJ88830.1"/>
    <property type="molecule type" value="Genomic_DNA"/>
</dbReference>
<evidence type="ECO:0000256" key="7">
    <source>
        <dbReference type="ARBA" id="ARBA00023136"/>
    </source>
</evidence>
<feature type="transmembrane region" description="Helical" evidence="10">
    <location>
        <begin position="204"/>
        <end position="223"/>
    </location>
</feature>
<name>A0A8H3TXU5_9TREE</name>
<accession>A0A8H3TXU5</accession>
<dbReference type="GO" id="GO:0016020">
    <property type="term" value="C:membrane"/>
    <property type="evidence" value="ECO:0007669"/>
    <property type="project" value="UniProtKB-SubCell"/>
</dbReference>
<evidence type="ECO:0000313" key="13">
    <source>
        <dbReference type="Proteomes" id="UP000620104"/>
    </source>
</evidence>
<dbReference type="Pfam" id="PF00083">
    <property type="entry name" value="Sugar_tr"/>
    <property type="match status" value="1"/>
</dbReference>
<feature type="transmembrane region" description="Helical" evidence="10">
    <location>
        <begin position="464"/>
        <end position="481"/>
    </location>
</feature>
<dbReference type="PANTHER" id="PTHR48022:SF5">
    <property type="entry name" value="ALPHA-GLUCOSIDES PERMEASE MPH2-RELATED"/>
    <property type="match status" value="1"/>
</dbReference>
<comment type="similarity">
    <text evidence="2 9">Belongs to the major facilitator superfamily. Sugar transporter (TC 2.A.1.1) family.</text>
</comment>
<evidence type="ECO:0000256" key="3">
    <source>
        <dbReference type="ARBA" id="ARBA00022448"/>
    </source>
</evidence>
<dbReference type="FunFam" id="1.20.1250.20:FF:000254">
    <property type="entry name" value="MAL31p Maltose permease"/>
    <property type="match status" value="1"/>
</dbReference>
<keyword evidence="13" id="KW-1185">Reference proteome</keyword>
<reference evidence="12" key="1">
    <citation type="submission" date="2020-07" db="EMBL/GenBank/DDBJ databases">
        <title>Draft Genome Sequence of a Deep-Sea Yeast, Naganishia (Cryptococcus) liquefaciens strain N6.</title>
        <authorList>
            <person name="Han Y.W."/>
            <person name="Kajitani R."/>
            <person name="Morimoto H."/>
            <person name="Parhat M."/>
            <person name="Tsubouchi H."/>
            <person name="Bakenova O."/>
            <person name="Ogata M."/>
            <person name="Argunhan B."/>
            <person name="Aoki R."/>
            <person name="Kajiwara S."/>
            <person name="Itoh T."/>
            <person name="Iwasaki H."/>
        </authorList>
    </citation>
    <scope>NUCLEOTIDE SEQUENCE</scope>
    <source>
        <strain evidence="12">N6</strain>
    </source>
</reference>
<dbReference type="Proteomes" id="UP000620104">
    <property type="component" value="Unassembled WGS sequence"/>
</dbReference>
<keyword evidence="6 10" id="KW-1133">Transmembrane helix</keyword>
<organism evidence="12 13">
    <name type="scientific">Naganishia liquefaciens</name>
    <dbReference type="NCBI Taxonomy" id="104408"/>
    <lineage>
        <taxon>Eukaryota</taxon>
        <taxon>Fungi</taxon>
        <taxon>Dikarya</taxon>
        <taxon>Basidiomycota</taxon>
        <taxon>Agaricomycotina</taxon>
        <taxon>Tremellomycetes</taxon>
        <taxon>Filobasidiales</taxon>
        <taxon>Filobasidiaceae</taxon>
        <taxon>Naganishia</taxon>
    </lineage>
</organism>
<evidence type="ECO:0000256" key="8">
    <source>
        <dbReference type="ARBA" id="ARBA00049119"/>
    </source>
</evidence>
<keyword evidence="7 10" id="KW-0472">Membrane</keyword>
<dbReference type="SUPFAM" id="SSF103473">
    <property type="entry name" value="MFS general substrate transporter"/>
    <property type="match status" value="1"/>
</dbReference>
<proteinExistence type="inferred from homology"/>
<gene>
    <name evidence="12" type="ORF">NliqN6_5232</name>
</gene>
<feature type="transmembrane region" description="Helical" evidence="10">
    <location>
        <begin position="391"/>
        <end position="409"/>
    </location>
</feature>
<dbReference type="InterPro" id="IPR020846">
    <property type="entry name" value="MFS_dom"/>
</dbReference>
<feature type="transmembrane region" description="Helical" evidence="10">
    <location>
        <begin position="421"/>
        <end position="443"/>
    </location>
</feature>
<dbReference type="GO" id="GO:0005351">
    <property type="term" value="F:carbohydrate:proton symporter activity"/>
    <property type="evidence" value="ECO:0007669"/>
    <property type="project" value="TreeGrafter"/>
</dbReference>
<evidence type="ECO:0000256" key="4">
    <source>
        <dbReference type="ARBA" id="ARBA00022597"/>
    </source>
</evidence>
<comment type="subcellular location">
    <subcellularLocation>
        <location evidence="1">Membrane</location>
        <topology evidence="1">Multi-pass membrane protein</topology>
    </subcellularLocation>
</comment>
<evidence type="ECO:0000259" key="11">
    <source>
        <dbReference type="PROSITE" id="PS50850"/>
    </source>
</evidence>
<evidence type="ECO:0000256" key="2">
    <source>
        <dbReference type="ARBA" id="ARBA00010992"/>
    </source>
</evidence>
<evidence type="ECO:0000256" key="9">
    <source>
        <dbReference type="RuleBase" id="RU003346"/>
    </source>
</evidence>
<feature type="domain" description="Major facilitator superfamily (MFS) profile" evidence="11">
    <location>
        <begin position="68"/>
        <end position="515"/>
    </location>
</feature>
<feature type="transmembrane region" description="Helical" evidence="10">
    <location>
        <begin position="493"/>
        <end position="509"/>
    </location>
</feature>